<dbReference type="HOGENOM" id="CLU_3307102_0_0_9"/>
<proteinExistence type="predicted"/>
<reference evidence="1 2" key="1">
    <citation type="submission" date="2009-01" db="EMBL/GenBank/DDBJ databases">
        <authorList>
            <person name="Fulton L."/>
            <person name="Clifton S."/>
            <person name="Fulton B."/>
            <person name="Xu J."/>
            <person name="Minx P."/>
            <person name="Pepin K.H."/>
            <person name="Johnson M."/>
            <person name="Bhonagiri V."/>
            <person name="Nash W.E."/>
            <person name="Mardis E.R."/>
            <person name="Wilson R.K."/>
        </authorList>
    </citation>
    <scope>NUCLEOTIDE SEQUENCE [LARGE SCALE GENOMIC DNA]</scope>
    <source>
        <strain evidence="1 2">DSM 15981</strain>
    </source>
</reference>
<sequence>MYQFRMFFSPLPIFSPSSIQKSGPAVHCAKDQQCRAALF</sequence>
<reference evidence="1 2" key="2">
    <citation type="submission" date="2009-02" db="EMBL/GenBank/DDBJ databases">
        <title>Draft genome sequence of Clostridium asparagiforme (DSM 15981).</title>
        <authorList>
            <person name="Sudarsanam P."/>
            <person name="Ley R."/>
            <person name="Guruge J."/>
            <person name="Turnbaugh P.J."/>
            <person name="Mahowald M."/>
            <person name="Liep D."/>
            <person name="Gordon J."/>
        </authorList>
    </citation>
    <scope>NUCLEOTIDE SEQUENCE [LARGE SCALE GENOMIC DNA]</scope>
    <source>
        <strain evidence="1 2">DSM 15981</strain>
    </source>
</reference>
<comment type="caution">
    <text evidence="1">The sequence shown here is derived from an EMBL/GenBank/DDBJ whole genome shotgun (WGS) entry which is preliminary data.</text>
</comment>
<protein>
    <submittedName>
        <fullName evidence="1">Uncharacterized protein</fullName>
    </submittedName>
</protein>
<dbReference type="AlphaFoldDB" id="C0D9E9"/>
<evidence type="ECO:0000313" key="1">
    <source>
        <dbReference type="EMBL" id="EEG52043.1"/>
    </source>
</evidence>
<dbReference type="Proteomes" id="UP000004756">
    <property type="component" value="Unassembled WGS sequence"/>
</dbReference>
<gene>
    <name evidence="1" type="ORF">CLOSTASPAR_05900</name>
</gene>
<keyword evidence="2" id="KW-1185">Reference proteome</keyword>
<accession>C0D9E9</accession>
<name>C0D9E9_9FIRM</name>
<evidence type="ECO:0000313" key="2">
    <source>
        <dbReference type="Proteomes" id="UP000004756"/>
    </source>
</evidence>
<dbReference type="EMBL" id="ACCJ01000490">
    <property type="protein sequence ID" value="EEG52043.1"/>
    <property type="molecule type" value="Genomic_DNA"/>
</dbReference>
<organism evidence="1 2">
    <name type="scientific">[Clostridium] asparagiforme DSM 15981</name>
    <dbReference type="NCBI Taxonomy" id="518636"/>
    <lineage>
        <taxon>Bacteria</taxon>
        <taxon>Bacillati</taxon>
        <taxon>Bacillota</taxon>
        <taxon>Clostridia</taxon>
        <taxon>Lachnospirales</taxon>
        <taxon>Lachnospiraceae</taxon>
        <taxon>Enterocloster</taxon>
    </lineage>
</organism>